<evidence type="ECO:0000313" key="1">
    <source>
        <dbReference type="EMBL" id="QND71401.1"/>
    </source>
</evidence>
<dbReference type="AlphaFoldDB" id="A0A7G6TXB9"/>
<dbReference type="KEGG" id="trb:HB776_09230"/>
<organism evidence="1 2">
    <name type="scientific">Tardiphaga robiniae</name>
    <dbReference type="NCBI Taxonomy" id="943830"/>
    <lineage>
        <taxon>Bacteria</taxon>
        <taxon>Pseudomonadati</taxon>
        <taxon>Pseudomonadota</taxon>
        <taxon>Alphaproteobacteria</taxon>
        <taxon>Hyphomicrobiales</taxon>
        <taxon>Nitrobacteraceae</taxon>
        <taxon>Tardiphaga</taxon>
    </lineage>
</organism>
<reference evidence="2" key="1">
    <citation type="journal article" date="2020" name="Mol. Plant Microbe">
        <title>Rhizobial microsymbionts of the narrowly endemic Oxytropis species growing in Kamchatka are characterized by significant genetic diversity and possess a set of genes that are associated with T3SS and T6SS secretion systems and can affect the development of symbiosis.</title>
        <authorList>
            <person name="Safronova V."/>
            <person name="Guro P."/>
            <person name="Sazanova A."/>
            <person name="Kuznetsova I."/>
            <person name="Belimov A."/>
            <person name="Yakubov V."/>
            <person name="Chirak E."/>
            <person name="Afonin A."/>
            <person name="Gogolev Y."/>
            <person name="Andronov E."/>
            <person name="Tikhonovich I."/>
        </authorList>
    </citation>
    <scope>NUCLEOTIDE SEQUENCE [LARGE SCALE GENOMIC DNA]</scope>
    <source>
        <strain evidence="2">581</strain>
    </source>
</reference>
<gene>
    <name evidence="1" type="ORF">HB776_09230</name>
</gene>
<accession>A0A7G6TXB9</accession>
<dbReference type="EMBL" id="CP050292">
    <property type="protein sequence ID" value="QND71401.1"/>
    <property type="molecule type" value="Genomic_DNA"/>
</dbReference>
<protein>
    <submittedName>
        <fullName evidence="1">Uncharacterized protein</fullName>
    </submittedName>
</protein>
<dbReference type="Proteomes" id="UP000515291">
    <property type="component" value="Chromosome"/>
</dbReference>
<name>A0A7G6TXB9_9BRAD</name>
<dbReference type="RefSeq" id="WP_184517075.1">
    <property type="nucleotide sequence ID" value="NZ_CP050292.1"/>
</dbReference>
<sequence length="53" mass="5917">MAADIGRVIGIPDFSVEMLSLAWEERLSAGMDEIGVPEAERAALRRYARGWRP</sequence>
<proteinExistence type="predicted"/>
<evidence type="ECO:0000313" key="2">
    <source>
        <dbReference type="Proteomes" id="UP000515291"/>
    </source>
</evidence>